<dbReference type="GO" id="GO:0043565">
    <property type="term" value="F:sequence-specific DNA binding"/>
    <property type="evidence" value="ECO:0007669"/>
    <property type="project" value="TreeGrafter"/>
</dbReference>
<proteinExistence type="predicted"/>
<dbReference type="GO" id="GO:0003713">
    <property type="term" value="F:transcription coactivator activity"/>
    <property type="evidence" value="ECO:0007669"/>
    <property type="project" value="TreeGrafter"/>
</dbReference>
<evidence type="ECO:0000313" key="6">
    <source>
        <dbReference type="EMBL" id="KAG5843752.1"/>
    </source>
</evidence>
<dbReference type="OrthoDB" id="9892004at2759"/>
<sequence>METEYSKRVYQGVRVKHTVKDLLAEKRSRQTSGSRYNGGMSPPQSAFVQMPGTHMLPGYYGMRRPFISDVEFSHPGKSFPAEAYAATLGSKSLSCDPSSVTGYPSYMDGYYAEALGDYRSAPFSTGGSSLFPPSALPSLLPPFSGETSHYFLKDSWEQNTTDTGNQTEVLCSDGLAAAAAPPPPPLFSTESGSPTHYRASARSSALSGTQPYTLHSLDDAHYPTPYSTTGYMPCTSYMAVTGDLTPKMAPLSTEDSEGAPVPSDTLNWAKDDGSSSWPPYEIRRVY</sequence>
<feature type="region of interest" description="Disordered" evidence="4">
    <location>
        <begin position="24"/>
        <end position="44"/>
    </location>
</feature>
<dbReference type="Proteomes" id="UP001044222">
    <property type="component" value="Chromosome 8"/>
</dbReference>
<evidence type="ECO:0000256" key="1">
    <source>
        <dbReference type="ARBA" id="ARBA00023015"/>
    </source>
</evidence>
<dbReference type="AlphaFoldDB" id="A0A9D3M780"/>
<dbReference type="PANTHER" id="PTHR28376:SF1">
    <property type="entry name" value="POU DOMAIN CLASS 2-ASSOCIATING FACTOR 2"/>
    <property type="match status" value="1"/>
</dbReference>
<name>A0A9D3M780_ANGAN</name>
<dbReference type="PANTHER" id="PTHR28376">
    <property type="entry name" value="RGD1562914"/>
    <property type="match status" value="1"/>
</dbReference>
<gene>
    <name evidence="6" type="ORF">ANANG_G00154240</name>
</gene>
<comment type="caution">
    <text evidence="6">The sequence shown here is derived from an EMBL/GenBank/DDBJ whole genome shotgun (WGS) entry which is preliminary data.</text>
</comment>
<keyword evidence="7" id="KW-1185">Reference proteome</keyword>
<keyword evidence="1" id="KW-0805">Transcription regulation</keyword>
<reference evidence="6" key="1">
    <citation type="submission" date="2021-01" db="EMBL/GenBank/DDBJ databases">
        <title>A chromosome-scale assembly of European eel, Anguilla anguilla.</title>
        <authorList>
            <person name="Henkel C."/>
            <person name="Jong-Raadsen S.A."/>
            <person name="Dufour S."/>
            <person name="Weltzien F.-A."/>
            <person name="Palstra A.P."/>
            <person name="Pelster B."/>
            <person name="Spaink H.P."/>
            <person name="Van Den Thillart G.E."/>
            <person name="Jansen H."/>
            <person name="Zahm M."/>
            <person name="Klopp C."/>
            <person name="Cedric C."/>
            <person name="Louis A."/>
            <person name="Berthelot C."/>
            <person name="Parey E."/>
            <person name="Roest Crollius H."/>
            <person name="Montfort J."/>
            <person name="Robinson-Rechavi M."/>
            <person name="Bucao C."/>
            <person name="Bouchez O."/>
            <person name="Gislard M."/>
            <person name="Lluch J."/>
            <person name="Milhes M."/>
            <person name="Lampietro C."/>
            <person name="Lopez Roques C."/>
            <person name="Donnadieu C."/>
            <person name="Braasch I."/>
            <person name="Desvignes T."/>
            <person name="Postlethwait J."/>
            <person name="Bobe J."/>
            <person name="Guiguen Y."/>
            <person name="Dirks R."/>
        </authorList>
    </citation>
    <scope>NUCLEOTIDE SEQUENCE</scope>
    <source>
        <strain evidence="6">Tag_6206</strain>
        <tissue evidence="6">Liver</tissue>
    </source>
</reference>
<evidence type="ECO:0000313" key="7">
    <source>
        <dbReference type="Proteomes" id="UP001044222"/>
    </source>
</evidence>
<evidence type="ECO:0000256" key="4">
    <source>
        <dbReference type="SAM" id="MobiDB-lite"/>
    </source>
</evidence>
<dbReference type="OMA" id="QHRSSGW"/>
<feature type="region of interest" description="Disordered" evidence="4">
    <location>
        <begin position="181"/>
        <end position="204"/>
    </location>
</feature>
<protein>
    <recommendedName>
        <fullName evidence="5">OCA domain-containing protein</fullName>
    </recommendedName>
</protein>
<dbReference type="EMBL" id="JAFIRN010000008">
    <property type="protein sequence ID" value="KAG5843752.1"/>
    <property type="molecule type" value="Genomic_DNA"/>
</dbReference>
<accession>A0A9D3M780</accession>
<organism evidence="6 7">
    <name type="scientific">Anguilla anguilla</name>
    <name type="common">European freshwater eel</name>
    <name type="synonym">Muraena anguilla</name>
    <dbReference type="NCBI Taxonomy" id="7936"/>
    <lineage>
        <taxon>Eukaryota</taxon>
        <taxon>Metazoa</taxon>
        <taxon>Chordata</taxon>
        <taxon>Craniata</taxon>
        <taxon>Vertebrata</taxon>
        <taxon>Euteleostomi</taxon>
        <taxon>Actinopterygii</taxon>
        <taxon>Neopterygii</taxon>
        <taxon>Teleostei</taxon>
        <taxon>Anguilliformes</taxon>
        <taxon>Anguillidae</taxon>
        <taxon>Anguilla</taxon>
    </lineage>
</organism>
<feature type="region of interest" description="Disordered" evidence="4">
    <location>
        <begin position="248"/>
        <end position="286"/>
    </location>
</feature>
<keyword evidence="2" id="KW-0010">Activator</keyword>
<dbReference type="InterPro" id="IPR047571">
    <property type="entry name" value="OCA"/>
</dbReference>
<keyword evidence="3" id="KW-0804">Transcription</keyword>
<evidence type="ECO:0000256" key="2">
    <source>
        <dbReference type="ARBA" id="ARBA00023159"/>
    </source>
</evidence>
<dbReference type="Pfam" id="PF17721">
    <property type="entry name" value="POU2AF2"/>
    <property type="match status" value="1"/>
</dbReference>
<dbReference type="GO" id="GO:0005634">
    <property type="term" value="C:nucleus"/>
    <property type="evidence" value="ECO:0007669"/>
    <property type="project" value="TreeGrafter"/>
</dbReference>
<evidence type="ECO:0000256" key="3">
    <source>
        <dbReference type="ARBA" id="ARBA00023163"/>
    </source>
</evidence>
<evidence type="ECO:0000259" key="5">
    <source>
        <dbReference type="PROSITE" id="PS52003"/>
    </source>
</evidence>
<dbReference type="GO" id="GO:0070974">
    <property type="term" value="F:POU domain binding"/>
    <property type="evidence" value="ECO:0007669"/>
    <property type="project" value="InterPro"/>
</dbReference>
<feature type="domain" description="OCA" evidence="5">
    <location>
        <begin position="7"/>
        <end position="29"/>
    </location>
</feature>
<dbReference type="PROSITE" id="PS52003">
    <property type="entry name" value="OCA"/>
    <property type="match status" value="1"/>
</dbReference>
<dbReference type="InterPro" id="IPR037655">
    <property type="entry name" value="POU2AF2"/>
</dbReference>